<accession>A0A2A4X9J4</accession>
<dbReference type="EMBL" id="NVUK01000001">
    <property type="protein sequence ID" value="PCI78717.1"/>
    <property type="molecule type" value="Genomic_DNA"/>
</dbReference>
<proteinExistence type="predicted"/>
<protein>
    <submittedName>
        <fullName evidence="1">Uncharacterized protein</fullName>
    </submittedName>
</protein>
<evidence type="ECO:0000313" key="2">
    <source>
        <dbReference type="Proteomes" id="UP000218775"/>
    </source>
</evidence>
<reference evidence="2" key="1">
    <citation type="submission" date="2017-08" db="EMBL/GenBank/DDBJ databases">
        <title>A dynamic microbial community with high functional redundancy inhabits the cold, oxic subseafloor aquifer.</title>
        <authorList>
            <person name="Tully B.J."/>
            <person name="Wheat C.G."/>
            <person name="Glazer B.T."/>
            <person name="Huber J.A."/>
        </authorList>
    </citation>
    <scope>NUCLEOTIDE SEQUENCE [LARGE SCALE GENOMIC DNA]</scope>
</reference>
<comment type="caution">
    <text evidence="1">The sequence shown here is derived from an EMBL/GenBank/DDBJ whole genome shotgun (WGS) entry which is preliminary data.</text>
</comment>
<name>A0A2A4X9J4_UNCAE</name>
<sequence>MGFVLTAGRVLFNVGSATVKFGGAATCAAAAGSYFATAHRAPPRAHSPEELQKTVSQLALATLLMGVSTALSASARCSLTHKRQWRVTGGITFLLQAASSVGAPAYGYR</sequence>
<feature type="non-terminal residue" evidence="1">
    <location>
        <position position="109"/>
    </location>
</feature>
<dbReference type="Proteomes" id="UP000218775">
    <property type="component" value="Unassembled WGS sequence"/>
</dbReference>
<gene>
    <name evidence="1" type="ORF">COB21_00005</name>
</gene>
<evidence type="ECO:0000313" key="1">
    <source>
        <dbReference type="EMBL" id="PCI78717.1"/>
    </source>
</evidence>
<organism evidence="1 2">
    <name type="scientific">Aerophobetes bacterium</name>
    <dbReference type="NCBI Taxonomy" id="2030807"/>
    <lineage>
        <taxon>Bacteria</taxon>
        <taxon>Candidatus Aerophobota</taxon>
    </lineage>
</organism>
<dbReference type="AlphaFoldDB" id="A0A2A4X9J4"/>